<dbReference type="RefSeq" id="WP_323195033.1">
    <property type="nucleotide sequence ID" value="NZ_JAYGHG010000005.1"/>
</dbReference>
<dbReference type="Proteomes" id="UP001302120">
    <property type="component" value="Unassembled WGS sequence"/>
</dbReference>
<name>A0ABU5UAX9_9CYAN</name>
<dbReference type="EMBL" id="JAYGHG010000005">
    <property type="protein sequence ID" value="MEA5580688.1"/>
    <property type="molecule type" value="Genomic_DNA"/>
</dbReference>
<gene>
    <name evidence="1" type="ORF">VB620_04950</name>
</gene>
<keyword evidence="2" id="KW-1185">Reference proteome</keyword>
<comment type="caution">
    <text evidence="1">The sequence shown here is derived from an EMBL/GenBank/DDBJ whole genome shotgun (WGS) entry which is preliminary data.</text>
</comment>
<protein>
    <submittedName>
        <fullName evidence="1">Uncharacterized protein</fullName>
    </submittedName>
</protein>
<accession>A0ABU5UAX9</accession>
<evidence type="ECO:0000313" key="2">
    <source>
        <dbReference type="Proteomes" id="UP001302120"/>
    </source>
</evidence>
<proteinExistence type="predicted"/>
<sequence>MAVFEKAFIPAVNEEDLSHLTFLGINRKVEMTQDKHLHTTNFVFEVMGEVKGTSEKVLISVGTIYTYNNFVGKILKAMGFVEPDKQCFINEDGFYQFEDDNIETRIDTFLILNQGNVFLAKIYNETQEMLKHSWQIDISTLKPF</sequence>
<organism evidence="1 2">
    <name type="scientific">Nodularia harveyana UHCC-0300</name>
    <dbReference type="NCBI Taxonomy" id="2974287"/>
    <lineage>
        <taxon>Bacteria</taxon>
        <taxon>Bacillati</taxon>
        <taxon>Cyanobacteriota</taxon>
        <taxon>Cyanophyceae</taxon>
        <taxon>Nostocales</taxon>
        <taxon>Nodulariaceae</taxon>
        <taxon>Nodularia</taxon>
    </lineage>
</organism>
<evidence type="ECO:0000313" key="1">
    <source>
        <dbReference type="EMBL" id="MEA5580688.1"/>
    </source>
</evidence>
<reference evidence="1 2" key="1">
    <citation type="submission" date="2023-12" db="EMBL/GenBank/DDBJ databases">
        <title>Baltic Sea Cyanobacteria.</title>
        <authorList>
            <person name="Delbaje E."/>
            <person name="Fewer D.P."/>
            <person name="Shishido T.K."/>
        </authorList>
    </citation>
    <scope>NUCLEOTIDE SEQUENCE [LARGE SCALE GENOMIC DNA]</scope>
    <source>
        <strain evidence="1 2">UHCC-0300</strain>
    </source>
</reference>